<dbReference type="PANTHER" id="PTHR47534:SF3">
    <property type="entry name" value="ALCOHOL DEHYDROGENASE-LIKE C-TERMINAL DOMAIN-CONTAINING PROTEIN"/>
    <property type="match status" value="1"/>
</dbReference>
<evidence type="ECO:0000313" key="2">
    <source>
        <dbReference type="EMBL" id="KAK7055747.1"/>
    </source>
</evidence>
<proteinExistence type="predicted"/>
<accession>A0AAW0DX93</accession>
<dbReference type="Pfam" id="PF00106">
    <property type="entry name" value="adh_short"/>
    <property type="match status" value="1"/>
</dbReference>
<dbReference type="PANTHER" id="PTHR47534">
    <property type="entry name" value="YALI0E05731P"/>
    <property type="match status" value="1"/>
</dbReference>
<evidence type="ECO:0000313" key="3">
    <source>
        <dbReference type="Proteomes" id="UP001362999"/>
    </source>
</evidence>
<dbReference type="InterPro" id="IPR036291">
    <property type="entry name" value="NAD(P)-bd_dom_sf"/>
</dbReference>
<dbReference type="InterPro" id="IPR052228">
    <property type="entry name" value="Sec_Metab_Biosynth_Oxidored"/>
</dbReference>
<evidence type="ECO:0000256" key="1">
    <source>
        <dbReference type="ARBA" id="ARBA00023002"/>
    </source>
</evidence>
<dbReference type="EMBL" id="JAWWNJ010000005">
    <property type="protein sequence ID" value="KAK7055747.1"/>
    <property type="molecule type" value="Genomic_DNA"/>
</dbReference>
<dbReference type="InterPro" id="IPR002347">
    <property type="entry name" value="SDR_fam"/>
</dbReference>
<dbReference type="Proteomes" id="UP001362999">
    <property type="component" value="Unassembled WGS sequence"/>
</dbReference>
<keyword evidence="1" id="KW-0560">Oxidoreductase</keyword>
<organism evidence="2 3">
    <name type="scientific">Favolaschia claudopus</name>
    <dbReference type="NCBI Taxonomy" id="2862362"/>
    <lineage>
        <taxon>Eukaryota</taxon>
        <taxon>Fungi</taxon>
        <taxon>Dikarya</taxon>
        <taxon>Basidiomycota</taxon>
        <taxon>Agaricomycotina</taxon>
        <taxon>Agaricomycetes</taxon>
        <taxon>Agaricomycetidae</taxon>
        <taxon>Agaricales</taxon>
        <taxon>Marasmiineae</taxon>
        <taxon>Mycenaceae</taxon>
        <taxon>Favolaschia</taxon>
    </lineage>
</organism>
<sequence length="368" mass="39416">MPPLAVVESTNTAYHPNYLPVAIVVGATSGVGQAMAEALARQTNGRAHIIIIGRSASTAAKILAGFPKPTDKDVEEGAKHEFVACDAMSLRDVRAVCKGLKARLKRVNYLVMTAGGPEANSMTEASETEEGINKHLAMRYFMRYLFTKEFSPLLASAKEMGQHAHAMTVLGAGMGVHLRTTDLGLHDALRGSYSFLQGRTPLIVAIKGMIAGAAYSDGLVAYFAANYPTVAFTHIHPGQVLTANGSHIDMGWMWAPLAWVLGYVKRAVSLSQDERAKYMLYALLDQATDSGGVFIRGDHGDIVSSHTFDAATFESPWKNLDAAADSNNTASKKWGVLSGIPLKGYGGSDAAVANLVRYTEQELARILA</sequence>
<dbReference type="GO" id="GO:0016491">
    <property type="term" value="F:oxidoreductase activity"/>
    <property type="evidence" value="ECO:0007669"/>
    <property type="project" value="UniProtKB-KW"/>
</dbReference>
<reference evidence="2 3" key="1">
    <citation type="journal article" date="2024" name="J Genomics">
        <title>Draft genome sequencing and assembly of Favolaschia claudopus CIRM-BRFM 2984 isolated from oak limbs.</title>
        <authorList>
            <person name="Navarro D."/>
            <person name="Drula E."/>
            <person name="Chaduli D."/>
            <person name="Cazenave R."/>
            <person name="Ahrendt S."/>
            <person name="Wang J."/>
            <person name="Lipzen A."/>
            <person name="Daum C."/>
            <person name="Barry K."/>
            <person name="Grigoriev I.V."/>
            <person name="Favel A."/>
            <person name="Rosso M.N."/>
            <person name="Martin F."/>
        </authorList>
    </citation>
    <scope>NUCLEOTIDE SEQUENCE [LARGE SCALE GENOMIC DNA]</scope>
    <source>
        <strain evidence="2 3">CIRM-BRFM 2984</strain>
    </source>
</reference>
<evidence type="ECO:0008006" key="4">
    <source>
        <dbReference type="Google" id="ProtNLM"/>
    </source>
</evidence>
<keyword evidence="3" id="KW-1185">Reference proteome</keyword>
<name>A0AAW0DX93_9AGAR</name>
<dbReference type="SUPFAM" id="SSF51735">
    <property type="entry name" value="NAD(P)-binding Rossmann-fold domains"/>
    <property type="match status" value="1"/>
</dbReference>
<protein>
    <recommendedName>
        <fullName evidence="4">NAD(P)-binding protein</fullName>
    </recommendedName>
</protein>
<comment type="caution">
    <text evidence="2">The sequence shown here is derived from an EMBL/GenBank/DDBJ whole genome shotgun (WGS) entry which is preliminary data.</text>
</comment>
<dbReference type="Gene3D" id="3.40.50.720">
    <property type="entry name" value="NAD(P)-binding Rossmann-like Domain"/>
    <property type="match status" value="1"/>
</dbReference>
<dbReference type="AlphaFoldDB" id="A0AAW0DX93"/>
<gene>
    <name evidence="2" type="ORF">R3P38DRAFT_1367239</name>
</gene>